<protein>
    <recommendedName>
        <fullName evidence="6">Prolyl 4-hydroxylase alpha subunit domain-containing protein</fullName>
    </recommendedName>
</protein>
<dbReference type="Gene3D" id="2.60.120.620">
    <property type="entry name" value="q2cbj1_9rhob like domain"/>
    <property type="match status" value="1"/>
</dbReference>
<sequence>MTSVDLTSLALGYLPFIKVIDDVYTVEECKRLIRLSEYHGYSDEPTNKFGQIVNSPRIRNNRNVNIENGFETHELWSRIKEHIPQYWMDKPVVGLSKSLRFSKYTPDQYFYAHTDTSFYDESNSGSRISVVLYLNDEDLEGGHTRFFSVETMEFIDIVPKAGRVLVFEHEISHAGLSVKQGVKYCLRTDVMYSLGIQNHASVFGNTHVQGSQTGGFFAPGVNKPVVGFD</sequence>
<evidence type="ECO:0000259" key="6">
    <source>
        <dbReference type="SMART" id="SM00702"/>
    </source>
</evidence>
<dbReference type="InterPro" id="IPR045054">
    <property type="entry name" value="P4HA-like"/>
</dbReference>
<dbReference type="InterPro" id="IPR044862">
    <property type="entry name" value="Pro_4_hyd_alph_FE2OG_OXY"/>
</dbReference>
<evidence type="ECO:0000313" key="7">
    <source>
        <dbReference type="EMBL" id="KAK9687110.1"/>
    </source>
</evidence>
<feature type="domain" description="Prolyl 4-hydroxylase alpha subunit" evidence="6">
    <location>
        <begin position="15"/>
        <end position="191"/>
    </location>
</feature>
<keyword evidence="3" id="KW-0223">Dioxygenase</keyword>
<evidence type="ECO:0000256" key="3">
    <source>
        <dbReference type="ARBA" id="ARBA00022964"/>
    </source>
</evidence>
<dbReference type="Proteomes" id="UP001479436">
    <property type="component" value="Unassembled WGS sequence"/>
</dbReference>
<keyword evidence="2" id="KW-0479">Metal-binding</keyword>
<dbReference type="SUPFAM" id="SSF51197">
    <property type="entry name" value="Clavaminate synthase-like"/>
    <property type="match status" value="1"/>
</dbReference>
<dbReference type="InterPro" id="IPR006620">
    <property type="entry name" value="Pro_4_hyd_alph"/>
</dbReference>
<dbReference type="Pfam" id="PF13640">
    <property type="entry name" value="2OG-FeII_Oxy_3"/>
    <property type="match status" value="1"/>
</dbReference>
<dbReference type="SMART" id="SM00702">
    <property type="entry name" value="P4Hc"/>
    <property type="match status" value="1"/>
</dbReference>
<proteinExistence type="predicted"/>
<evidence type="ECO:0000256" key="2">
    <source>
        <dbReference type="ARBA" id="ARBA00022723"/>
    </source>
</evidence>
<accession>A0ABR2VNW5</accession>
<evidence type="ECO:0000256" key="5">
    <source>
        <dbReference type="ARBA" id="ARBA00023004"/>
    </source>
</evidence>
<evidence type="ECO:0000256" key="4">
    <source>
        <dbReference type="ARBA" id="ARBA00023002"/>
    </source>
</evidence>
<dbReference type="PANTHER" id="PTHR10869:SF241">
    <property type="entry name" value="FE2OG DIOXYGENASE DOMAIN-CONTAINING PROTEIN"/>
    <property type="match status" value="1"/>
</dbReference>
<keyword evidence="8" id="KW-1185">Reference proteome</keyword>
<comment type="caution">
    <text evidence="7">The sequence shown here is derived from an EMBL/GenBank/DDBJ whole genome shotgun (WGS) entry which is preliminary data.</text>
</comment>
<evidence type="ECO:0000313" key="8">
    <source>
        <dbReference type="Proteomes" id="UP001479436"/>
    </source>
</evidence>
<keyword evidence="5" id="KW-0408">Iron</keyword>
<name>A0ABR2VNW5_9FUNG</name>
<keyword evidence="4" id="KW-0560">Oxidoreductase</keyword>
<evidence type="ECO:0000256" key="1">
    <source>
        <dbReference type="ARBA" id="ARBA00001961"/>
    </source>
</evidence>
<dbReference type="PANTHER" id="PTHR10869">
    <property type="entry name" value="PROLYL 4-HYDROXYLASE ALPHA SUBUNIT"/>
    <property type="match status" value="1"/>
</dbReference>
<gene>
    <name evidence="7" type="ORF">K7432_014908</name>
</gene>
<organism evidence="7 8">
    <name type="scientific">Basidiobolus ranarum</name>
    <dbReference type="NCBI Taxonomy" id="34480"/>
    <lineage>
        <taxon>Eukaryota</taxon>
        <taxon>Fungi</taxon>
        <taxon>Fungi incertae sedis</taxon>
        <taxon>Zoopagomycota</taxon>
        <taxon>Entomophthoromycotina</taxon>
        <taxon>Basidiobolomycetes</taxon>
        <taxon>Basidiobolales</taxon>
        <taxon>Basidiobolaceae</taxon>
        <taxon>Basidiobolus</taxon>
    </lineage>
</organism>
<dbReference type="EMBL" id="JASJQH010008712">
    <property type="protein sequence ID" value="KAK9687110.1"/>
    <property type="molecule type" value="Genomic_DNA"/>
</dbReference>
<reference evidence="7 8" key="1">
    <citation type="submission" date="2023-04" db="EMBL/GenBank/DDBJ databases">
        <title>Genome of Basidiobolus ranarum AG-B5.</title>
        <authorList>
            <person name="Stajich J.E."/>
            <person name="Carter-House D."/>
            <person name="Gryganskyi A."/>
        </authorList>
    </citation>
    <scope>NUCLEOTIDE SEQUENCE [LARGE SCALE GENOMIC DNA]</scope>
    <source>
        <strain evidence="7 8">AG-B5</strain>
    </source>
</reference>
<comment type="cofactor">
    <cofactor evidence="1">
        <name>L-ascorbate</name>
        <dbReference type="ChEBI" id="CHEBI:38290"/>
    </cofactor>
</comment>